<protein>
    <submittedName>
        <fullName evidence="4">GNAT family N-acetyltransferase</fullName>
    </submittedName>
    <submittedName>
        <fullName evidence="3">Ribosomal protein S18 acetylase RimI-like enzyme</fullName>
    </submittedName>
</protein>
<proteinExistence type="predicted"/>
<dbReference type="Gene3D" id="3.40.630.30">
    <property type="match status" value="1"/>
</dbReference>
<dbReference type="EMBL" id="RZGY01000002">
    <property type="protein sequence ID" value="RUQ84873.1"/>
    <property type="molecule type" value="Genomic_DNA"/>
</dbReference>
<dbReference type="PANTHER" id="PTHR42791">
    <property type="entry name" value="GNAT FAMILY ACETYLTRANSFERASE"/>
    <property type="match status" value="1"/>
</dbReference>
<dbReference type="AlphaFoldDB" id="A0A2P8GUD9"/>
<feature type="region of interest" description="Disordered" evidence="1">
    <location>
        <begin position="1"/>
        <end position="21"/>
    </location>
</feature>
<dbReference type="GO" id="GO:0016747">
    <property type="term" value="F:acyltransferase activity, transferring groups other than amino-acyl groups"/>
    <property type="evidence" value="ECO:0007669"/>
    <property type="project" value="InterPro"/>
</dbReference>
<evidence type="ECO:0000313" key="4">
    <source>
        <dbReference type="EMBL" id="RUQ84873.1"/>
    </source>
</evidence>
<sequence length="227" mass="23676">MSLSTTTTTTSTSASTTPTDTRGATVFTIVPATPATVADTADVLASAFENETVMGSLITGRNRRSRLAGLFRALMASGALATGRVDVARRDDDGAVLGAAIWEAPGHHASLFSQVRRAPEFLRALGWSGLPAALRLQGVLGTYRPAEPHWYLAQIGVGDAARGAGVGSALLTSRLAAIDASGMPAYLESSNERNRALYRRYGFTTIANVEGIPGASPAAMWRRAAVA</sequence>
<evidence type="ECO:0000313" key="3">
    <source>
        <dbReference type="EMBL" id="PSL37573.1"/>
    </source>
</evidence>
<dbReference type="InterPro" id="IPR052523">
    <property type="entry name" value="Trichothecene_AcTrans"/>
</dbReference>
<dbReference type="PROSITE" id="PS51186">
    <property type="entry name" value="GNAT"/>
    <property type="match status" value="1"/>
</dbReference>
<keyword evidence="6" id="KW-1185">Reference proteome</keyword>
<evidence type="ECO:0000313" key="5">
    <source>
        <dbReference type="Proteomes" id="UP000241203"/>
    </source>
</evidence>
<organism evidence="3 5">
    <name type="scientific">Labedella gwakjiensis</name>
    <dbReference type="NCBI Taxonomy" id="390269"/>
    <lineage>
        <taxon>Bacteria</taxon>
        <taxon>Bacillati</taxon>
        <taxon>Actinomycetota</taxon>
        <taxon>Actinomycetes</taxon>
        <taxon>Micrococcales</taxon>
        <taxon>Microbacteriaceae</taxon>
        <taxon>Labedella</taxon>
    </lineage>
</organism>
<keyword evidence="3" id="KW-0687">Ribonucleoprotein</keyword>
<accession>A0A2P8GUD9</accession>
<keyword evidence="3" id="KW-0689">Ribosomal protein</keyword>
<gene>
    <name evidence="3" type="ORF">CLV49_1180</name>
    <name evidence="4" type="ORF">ELQ93_14935</name>
</gene>
<dbReference type="EMBL" id="PYAU01000001">
    <property type="protein sequence ID" value="PSL37573.1"/>
    <property type="molecule type" value="Genomic_DNA"/>
</dbReference>
<reference evidence="3 5" key="1">
    <citation type="submission" date="2018-03" db="EMBL/GenBank/DDBJ databases">
        <title>Genomic Encyclopedia of Archaeal and Bacterial Type Strains, Phase II (KMG-II): from individual species to whole genera.</title>
        <authorList>
            <person name="Goeker M."/>
        </authorList>
    </citation>
    <scope>NUCLEOTIDE SEQUENCE [LARGE SCALE GENOMIC DNA]</scope>
    <source>
        <strain evidence="3 5">DSM 21548</strain>
    </source>
</reference>
<dbReference type="Pfam" id="PF00583">
    <property type="entry name" value="Acetyltransf_1"/>
    <property type="match status" value="1"/>
</dbReference>
<evidence type="ECO:0000259" key="2">
    <source>
        <dbReference type="PROSITE" id="PS51186"/>
    </source>
</evidence>
<comment type="caution">
    <text evidence="3">The sequence shown here is derived from an EMBL/GenBank/DDBJ whole genome shotgun (WGS) entry which is preliminary data.</text>
</comment>
<reference evidence="4 6" key="2">
    <citation type="submission" date="2018-12" db="EMBL/GenBank/DDBJ databases">
        <authorList>
            <person name="hu s."/>
            <person name="Xu Y."/>
            <person name="Xu B."/>
            <person name="Li F."/>
        </authorList>
    </citation>
    <scope>NUCLEOTIDE SEQUENCE [LARGE SCALE GENOMIC DNA]</scope>
    <source>
        <strain evidence="4 6">KSW2-17</strain>
    </source>
</reference>
<dbReference type="OrthoDB" id="7057833at2"/>
<dbReference type="SUPFAM" id="SSF55729">
    <property type="entry name" value="Acyl-CoA N-acyltransferases (Nat)"/>
    <property type="match status" value="1"/>
</dbReference>
<dbReference type="Proteomes" id="UP000268291">
    <property type="component" value="Unassembled WGS sequence"/>
</dbReference>
<dbReference type="InterPro" id="IPR000182">
    <property type="entry name" value="GNAT_dom"/>
</dbReference>
<dbReference type="InterPro" id="IPR016181">
    <property type="entry name" value="Acyl_CoA_acyltransferase"/>
</dbReference>
<evidence type="ECO:0000313" key="6">
    <source>
        <dbReference type="Proteomes" id="UP000268291"/>
    </source>
</evidence>
<feature type="domain" description="N-acetyltransferase" evidence="2">
    <location>
        <begin position="83"/>
        <end position="225"/>
    </location>
</feature>
<dbReference type="GO" id="GO:0005840">
    <property type="term" value="C:ribosome"/>
    <property type="evidence" value="ECO:0007669"/>
    <property type="project" value="UniProtKB-KW"/>
</dbReference>
<name>A0A2P8GUD9_9MICO</name>
<dbReference type="Proteomes" id="UP000241203">
    <property type="component" value="Unassembled WGS sequence"/>
</dbReference>
<dbReference type="PANTHER" id="PTHR42791:SF1">
    <property type="entry name" value="N-ACETYLTRANSFERASE DOMAIN-CONTAINING PROTEIN"/>
    <property type="match status" value="1"/>
</dbReference>
<evidence type="ECO:0000256" key="1">
    <source>
        <dbReference type="SAM" id="MobiDB-lite"/>
    </source>
</evidence>